<feature type="domain" description="EAL" evidence="3">
    <location>
        <begin position="305"/>
        <end position="553"/>
    </location>
</feature>
<keyword evidence="5" id="KW-1185">Reference proteome</keyword>
<dbReference type="InterPro" id="IPR001789">
    <property type="entry name" value="Sig_transdc_resp-reg_receiver"/>
</dbReference>
<dbReference type="Gene3D" id="3.30.70.270">
    <property type="match status" value="1"/>
</dbReference>
<dbReference type="GO" id="GO:0000160">
    <property type="term" value="P:phosphorelay signal transduction system"/>
    <property type="evidence" value="ECO:0007669"/>
    <property type="project" value="InterPro"/>
</dbReference>
<dbReference type="InterPro" id="IPR043128">
    <property type="entry name" value="Rev_trsase/Diguanyl_cyclase"/>
</dbReference>
<keyword evidence="1" id="KW-0597">Phosphoprotein</keyword>
<dbReference type="GO" id="GO:0071111">
    <property type="term" value="F:cyclic-guanylate-specific phosphodiesterase activity"/>
    <property type="evidence" value="ECO:0007669"/>
    <property type="project" value="InterPro"/>
</dbReference>
<evidence type="ECO:0000313" key="4">
    <source>
        <dbReference type="EMBL" id="TPE54690.1"/>
    </source>
</evidence>
<dbReference type="PANTHER" id="PTHR33121:SF79">
    <property type="entry name" value="CYCLIC DI-GMP PHOSPHODIESTERASE PDED-RELATED"/>
    <property type="match status" value="1"/>
</dbReference>
<dbReference type="InterPro" id="IPR011006">
    <property type="entry name" value="CheY-like_superfamily"/>
</dbReference>
<dbReference type="Gene3D" id="3.20.20.450">
    <property type="entry name" value="EAL domain"/>
    <property type="match status" value="1"/>
</dbReference>
<dbReference type="PANTHER" id="PTHR33121">
    <property type="entry name" value="CYCLIC DI-GMP PHOSPHODIESTERASE PDEF"/>
    <property type="match status" value="1"/>
</dbReference>
<protein>
    <submittedName>
        <fullName evidence="4">EAL domain-containing response regulator</fullName>
    </submittedName>
</protein>
<sequence>MPTILIVDDIEDNRYTLRRRLKRFGYEQCVEAESGYQALEVLRAQAIDLVFLDLMMPGMDGFDVLRAMRDEQMLDHLPVVMISAADDLENVAKGIELGAEDYLSKPFNPAILKARTESALEKRQRALSKLSQAKHFDDDTGLMNLNGLMEASLAWPSEAGGPIYHGLWFSFQKSGAIYRSCGASIKSNYLRSQVEKLQNLIASENLCGEYCVYRGRDDSIAMTLAGCDLERVLDVAAKIMRQLSGRIELDGISFIEDVRVGVAAPEALVDGDELIRQMISATESTSQNQPIALYQNANQSDALGKIVLEAELKRAIEDRELVVYLQPQVDANSGTLVGSEALVRWPHPERGMVSPGAFIPLAEEVGLMPELGDLVISLVLEALQGMGDKAVPTSINISSDHFLRSGFVTYFQRQLEESGVAPHLVKLELTESVLIANKEHGIKVMQALRDLGVKLSLDDFGTGYSSLSYLLELPLDQLKIDKQFVDALDRDQRSSSVMKHVISLAHELELEVVVEGVETQEQWQRVAAAGADLIQGFYFFRPLPLAEFQQQLP</sequence>
<dbReference type="Proteomes" id="UP000315901">
    <property type="component" value="Unassembled WGS sequence"/>
</dbReference>
<dbReference type="AlphaFoldDB" id="A0A501X2I1"/>
<proteinExistence type="predicted"/>
<gene>
    <name evidence="4" type="ORF">FJM67_03410</name>
</gene>
<evidence type="ECO:0000256" key="1">
    <source>
        <dbReference type="PROSITE-ProRule" id="PRU00169"/>
    </source>
</evidence>
<organism evidence="4 5">
    <name type="scientific">Maribrevibacterium harenarium</name>
    <dbReference type="NCBI Taxonomy" id="2589817"/>
    <lineage>
        <taxon>Bacteria</taxon>
        <taxon>Pseudomonadati</taxon>
        <taxon>Pseudomonadota</taxon>
        <taxon>Gammaproteobacteria</taxon>
        <taxon>Oceanospirillales</taxon>
        <taxon>Oceanospirillaceae</taxon>
        <taxon>Maribrevibacterium</taxon>
    </lineage>
</organism>
<dbReference type="SMART" id="SM00448">
    <property type="entry name" value="REC"/>
    <property type="match status" value="1"/>
</dbReference>
<dbReference type="CDD" id="cd01948">
    <property type="entry name" value="EAL"/>
    <property type="match status" value="1"/>
</dbReference>
<dbReference type="SUPFAM" id="SSF52172">
    <property type="entry name" value="CheY-like"/>
    <property type="match status" value="1"/>
</dbReference>
<accession>A0A501X2I1</accession>
<dbReference type="Pfam" id="PF00072">
    <property type="entry name" value="Response_reg"/>
    <property type="match status" value="1"/>
</dbReference>
<dbReference type="EMBL" id="VFRR01000004">
    <property type="protein sequence ID" value="TPE54690.1"/>
    <property type="molecule type" value="Genomic_DNA"/>
</dbReference>
<evidence type="ECO:0000259" key="2">
    <source>
        <dbReference type="PROSITE" id="PS50110"/>
    </source>
</evidence>
<dbReference type="InterPro" id="IPR001633">
    <property type="entry name" value="EAL_dom"/>
</dbReference>
<dbReference type="Gene3D" id="3.40.50.2300">
    <property type="match status" value="1"/>
</dbReference>
<evidence type="ECO:0000259" key="3">
    <source>
        <dbReference type="PROSITE" id="PS50883"/>
    </source>
</evidence>
<dbReference type="PROSITE" id="PS50110">
    <property type="entry name" value="RESPONSE_REGULATORY"/>
    <property type="match status" value="1"/>
</dbReference>
<dbReference type="SUPFAM" id="SSF141868">
    <property type="entry name" value="EAL domain-like"/>
    <property type="match status" value="1"/>
</dbReference>
<feature type="domain" description="Response regulatory" evidence="2">
    <location>
        <begin position="3"/>
        <end position="120"/>
    </location>
</feature>
<dbReference type="InterPro" id="IPR050706">
    <property type="entry name" value="Cyclic-di-GMP_PDE-like"/>
</dbReference>
<dbReference type="InterPro" id="IPR035919">
    <property type="entry name" value="EAL_sf"/>
</dbReference>
<feature type="modified residue" description="4-aspartylphosphate" evidence="1">
    <location>
        <position position="53"/>
    </location>
</feature>
<evidence type="ECO:0000313" key="5">
    <source>
        <dbReference type="Proteomes" id="UP000315901"/>
    </source>
</evidence>
<reference evidence="4 5" key="1">
    <citation type="submission" date="2019-06" db="EMBL/GenBank/DDBJ databases">
        <title>A novel bacterium of genus Marinomonas, isolated from coastal sand.</title>
        <authorList>
            <person name="Huang H."/>
            <person name="Mo K."/>
            <person name="Hu Y."/>
        </authorList>
    </citation>
    <scope>NUCLEOTIDE SEQUENCE [LARGE SCALE GENOMIC DNA]</scope>
    <source>
        <strain evidence="4 5">HB171799</strain>
    </source>
</reference>
<dbReference type="RefSeq" id="WP_140587270.1">
    <property type="nucleotide sequence ID" value="NZ_VFRR01000004.1"/>
</dbReference>
<comment type="caution">
    <text evidence="4">The sequence shown here is derived from an EMBL/GenBank/DDBJ whole genome shotgun (WGS) entry which is preliminary data.</text>
</comment>
<name>A0A501X2I1_9GAMM</name>
<dbReference type="Pfam" id="PF00563">
    <property type="entry name" value="EAL"/>
    <property type="match status" value="1"/>
</dbReference>
<dbReference type="PROSITE" id="PS50883">
    <property type="entry name" value="EAL"/>
    <property type="match status" value="1"/>
</dbReference>
<dbReference type="SMART" id="SM00052">
    <property type="entry name" value="EAL"/>
    <property type="match status" value="1"/>
</dbReference>
<dbReference type="OrthoDB" id="9816034at2"/>